<protein>
    <submittedName>
        <fullName evidence="2">Uncharacterized protein</fullName>
    </submittedName>
</protein>
<gene>
    <name evidence="2" type="ORF">EJ02DRAFT_457651</name>
</gene>
<evidence type="ECO:0000313" key="2">
    <source>
        <dbReference type="EMBL" id="KAF1938665.1"/>
    </source>
</evidence>
<organism evidence="2 3">
    <name type="scientific">Clathrospora elynae</name>
    <dbReference type="NCBI Taxonomy" id="706981"/>
    <lineage>
        <taxon>Eukaryota</taxon>
        <taxon>Fungi</taxon>
        <taxon>Dikarya</taxon>
        <taxon>Ascomycota</taxon>
        <taxon>Pezizomycotina</taxon>
        <taxon>Dothideomycetes</taxon>
        <taxon>Pleosporomycetidae</taxon>
        <taxon>Pleosporales</taxon>
        <taxon>Diademaceae</taxon>
        <taxon>Clathrospora</taxon>
    </lineage>
</organism>
<feature type="transmembrane region" description="Helical" evidence="1">
    <location>
        <begin position="66"/>
        <end position="91"/>
    </location>
</feature>
<dbReference type="Proteomes" id="UP000800038">
    <property type="component" value="Unassembled WGS sequence"/>
</dbReference>
<proteinExistence type="predicted"/>
<accession>A0A6A5SDI0</accession>
<name>A0A6A5SDI0_9PLEO</name>
<evidence type="ECO:0000313" key="3">
    <source>
        <dbReference type="Proteomes" id="UP000800038"/>
    </source>
</evidence>
<keyword evidence="1" id="KW-0812">Transmembrane</keyword>
<keyword evidence="1" id="KW-0472">Membrane</keyword>
<keyword evidence="1" id="KW-1133">Transmembrane helix</keyword>
<dbReference type="AlphaFoldDB" id="A0A6A5SDI0"/>
<keyword evidence="3" id="KW-1185">Reference proteome</keyword>
<sequence length="138" mass="15557">MPNYTTQNNTANHTSGQYHLNLTNCTHYHHHPIPSLQQAQLNTTHPSNPYPHTNLSQNHDSVEYRAFTGFFIVGILIAVLFPIAATAPFWIPYLRGKRGVKRGIGDCEGKQRAVEEAYIRLSDVAKPDRVVLPLRRGV</sequence>
<dbReference type="EMBL" id="ML976098">
    <property type="protein sequence ID" value="KAF1938665.1"/>
    <property type="molecule type" value="Genomic_DNA"/>
</dbReference>
<reference evidence="2" key="1">
    <citation type="journal article" date="2020" name="Stud. Mycol.">
        <title>101 Dothideomycetes genomes: a test case for predicting lifestyles and emergence of pathogens.</title>
        <authorList>
            <person name="Haridas S."/>
            <person name="Albert R."/>
            <person name="Binder M."/>
            <person name="Bloem J."/>
            <person name="Labutti K."/>
            <person name="Salamov A."/>
            <person name="Andreopoulos B."/>
            <person name="Baker S."/>
            <person name="Barry K."/>
            <person name="Bills G."/>
            <person name="Bluhm B."/>
            <person name="Cannon C."/>
            <person name="Castanera R."/>
            <person name="Culley D."/>
            <person name="Daum C."/>
            <person name="Ezra D."/>
            <person name="Gonzalez J."/>
            <person name="Henrissat B."/>
            <person name="Kuo A."/>
            <person name="Liang C."/>
            <person name="Lipzen A."/>
            <person name="Lutzoni F."/>
            <person name="Magnuson J."/>
            <person name="Mondo S."/>
            <person name="Nolan M."/>
            <person name="Ohm R."/>
            <person name="Pangilinan J."/>
            <person name="Park H.-J."/>
            <person name="Ramirez L."/>
            <person name="Alfaro M."/>
            <person name="Sun H."/>
            <person name="Tritt A."/>
            <person name="Yoshinaga Y."/>
            <person name="Zwiers L.-H."/>
            <person name="Turgeon B."/>
            <person name="Goodwin S."/>
            <person name="Spatafora J."/>
            <person name="Crous P."/>
            <person name="Grigoriev I."/>
        </authorList>
    </citation>
    <scope>NUCLEOTIDE SEQUENCE</scope>
    <source>
        <strain evidence="2">CBS 161.51</strain>
    </source>
</reference>
<evidence type="ECO:0000256" key="1">
    <source>
        <dbReference type="SAM" id="Phobius"/>
    </source>
</evidence>